<evidence type="ECO:0000256" key="1">
    <source>
        <dbReference type="ARBA" id="ARBA00022603"/>
    </source>
</evidence>
<feature type="domain" description="Methyltransferase type 11" evidence="4">
    <location>
        <begin position="47"/>
        <end position="141"/>
    </location>
</feature>
<dbReference type="RefSeq" id="WP_099754152.1">
    <property type="nucleotide sequence ID" value="NZ_CAKKMT010000011.1"/>
</dbReference>
<dbReference type="Gene3D" id="3.40.50.150">
    <property type="entry name" value="Vaccinia Virus protein VP39"/>
    <property type="match status" value="1"/>
</dbReference>
<gene>
    <name evidence="5" type="ORF">V8N49_17680</name>
</gene>
<reference evidence="5 6" key="1">
    <citation type="submission" date="2024-02" db="EMBL/GenBank/DDBJ databases">
        <title>First report Erwinia aphidicola in onion in Chile.</title>
        <authorList>
            <person name="Valenzuela M."/>
            <person name="Pena M."/>
            <person name="Dutta B."/>
        </authorList>
    </citation>
    <scope>NUCLEOTIDE SEQUENCE [LARGE SCALE GENOMIC DNA]</scope>
    <source>
        <strain evidence="5 6">QCJ3A</strain>
    </source>
</reference>
<dbReference type="Proteomes" id="UP001306592">
    <property type="component" value="Unassembled WGS sequence"/>
</dbReference>
<name>A0ABU8DKB9_ERWAP</name>
<accession>A0ABU8DKB9</accession>
<evidence type="ECO:0000256" key="3">
    <source>
        <dbReference type="ARBA" id="ARBA00022691"/>
    </source>
</evidence>
<keyword evidence="1 5" id="KW-0489">Methyltransferase</keyword>
<comment type="caution">
    <text evidence="5">The sequence shown here is derived from an EMBL/GenBank/DDBJ whole genome shotgun (WGS) entry which is preliminary data.</text>
</comment>
<evidence type="ECO:0000256" key="2">
    <source>
        <dbReference type="ARBA" id="ARBA00022679"/>
    </source>
</evidence>
<keyword evidence="6" id="KW-1185">Reference proteome</keyword>
<evidence type="ECO:0000259" key="4">
    <source>
        <dbReference type="Pfam" id="PF08241"/>
    </source>
</evidence>
<evidence type="ECO:0000313" key="5">
    <source>
        <dbReference type="EMBL" id="MEI2683482.1"/>
    </source>
</evidence>
<dbReference type="PANTHER" id="PTHR43464:SF19">
    <property type="entry name" value="UBIQUINONE BIOSYNTHESIS O-METHYLTRANSFERASE, MITOCHONDRIAL"/>
    <property type="match status" value="1"/>
</dbReference>
<evidence type="ECO:0000313" key="6">
    <source>
        <dbReference type="Proteomes" id="UP001306592"/>
    </source>
</evidence>
<sequence>MAQNIYDDPAFFAGYATLDRSVKGLDGAPEWPSVQALLPELAGKEVVDLGCGYGWFSRYACQQGAHSVLALDVSEKMLEKAISLGDNPAIAWQRADLETLQLPAQTFDVAFSALALHYVEALPAMLAVVFAALKPGGQFIFTAEHPIYTAPARQGWHIDDNQQKSWPVSGYQQEGQRVTNWFADGVIKQHRTLASWINLLIAAGFVISALDEWGPTAEQVALQPALAEERERPMMFIMAVHKPPA</sequence>
<dbReference type="InterPro" id="IPR029063">
    <property type="entry name" value="SAM-dependent_MTases_sf"/>
</dbReference>
<dbReference type="CDD" id="cd02440">
    <property type="entry name" value="AdoMet_MTases"/>
    <property type="match status" value="1"/>
</dbReference>
<organism evidence="5 6">
    <name type="scientific">Erwinia aphidicola</name>
    <dbReference type="NCBI Taxonomy" id="68334"/>
    <lineage>
        <taxon>Bacteria</taxon>
        <taxon>Pseudomonadati</taxon>
        <taxon>Pseudomonadota</taxon>
        <taxon>Gammaproteobacteria</taxon>
        <taxon>Enterobacterales</taxon>
        <taxon>Erwiniaceae</taxon>
        <taxon>Erwinia</taxon>
    </lineage>
</organism>
<keyword evidence="3" id="KW-0949">S-adenosyl-L-methionine</keyword>
<proteinExistence type="predicted"/>
<dbReference type="EC" id="2.1.-.-" evidence="5"/>
<dbReference type="InterPro" id="IPR013216">
    <property type="entry name" value="Methyltransf_11"/>
</dbReference>
<protein>
    <submittedName>
        <fullName evidence="5">Class I SAM-dependent methyltransferase</fullName>
        <ecNumber evidence="5">2.1.-.-</ecNumber>
    </submittedName>
</protein>
<dbReference type="EMBL" id="JBANEI010000014">
    <property type="protein sequence ID" value="MEI2683482.1"/>
    <property type="molecule type" value="Genomic_DNA"/>
</dbReference>
<dbReference type="PANTHER" id="PTHR43464">
    <property type="entry name" value="METHYLTRANSFERASE"/>
    <property type="match status" value="1"/>
</dbReference>
<dbReference type="SUPFAM" id="SSF53335">
    <property type="entry name" value="S-adenosyl-L-methionine-dependent methyltransferases"/>
    <property type="match status" value="1"/>
</dbReference>
<keyword evidence="2 5" id="KW-0808">Transferase</keyword>
<dbReference type="GO" id="GO:0032259">
    <property type="term" value="P:methylation"/>
    <property type="evidence" value="ECO:0007669"/>
    <property type="project" value="UniProtKB-KW"/>
</dbReference>
<dbReference type="GO" id="GO:0008168">
    <property type="term" value="F:methyltransferase activity"/>
    <property type="evidence" value="ECO:0007669"/>
    <property type="project" value="UniProtKB-KW"/>
</dbReference>
<dbReference type="Pfam" id="PF08241">
    <property type="entry name" value="Methyltransf_11"/>
    <property type="match status" value="1"/>
</dbReference>